<dbReference type="Pfam" id="PF04199">
    <property type="entry name" value="Cyclase"/>
    <property type="match status" value="1"/>
</dbReference>
<dbReference type="KEGG" id="ril:CRIB_1552"/>
<gene>
    <name evidence="1" type="ORF">CRIB_1552</name>
</gene>
<sequence length="208" mass="23727">MKIIDLTHKLENNMTAYSPDSRAKIQKVATIENNGYEESLLTIYSHNGTHMDSTKHMNINGKTLDTLDIENFAGKAILIDVKDKEYIDLELLKKYEERINECDFVIFNSSWDKFWNTDKYYKDYPVLNKESAKYLANSNIKGIGIDMLSVDPYDSADFEIHSILFDGGKLIVENLTNLENIPNEFLFIAAPLKFNDADGAPVRAMAII</sequence>
<dbReference type="SUPFAM" id="SSF102198">
    <property type="entry name" value="Putative cyclase"/>
    <property type="match status" value="1"/>
</dbReference>
<reference evidence="1 2" key="1">
    <citation type="submission" date="2014-04" db="EMBL/GenBank/DDBJ databases">
        <authorList>
            <person name="Hornung B.V."/>
        </authorList>
    </citation>
    <scope>NUCLEOTIDE SEQUENCE [LARGE SCALE GENOMIC DNA]</scope>
    <source>
        <strain evidence="1 2">CRIB</strain>
    </source>
</reference>
<dbReference type="PANTHER" id="PTHR31118">
    <property type="entry name" value="CYCLASE-LIKE PROTEIN 2"/>
    <property type="match status" value="1"/>
</dbReference>
<dbReference type="InterPro" id="IPR007325">
    <property type="entry name" value="KFase/CYL"/>
</dbReference>
<dbReference type="EMBL" id="LN555523">
    <property type="protein sequence ID" value="CED94159.1"/>
    <property type="molecule type" value="Genomic_DNA"/>
</dbReference>
<dbReference type="GO" id="GO:0019441">
    <property type="term" value="P:L-tryptophan catabolic process to kynurenine"/>
    <property type="evidence" value="ECO:0007669"/>
    <property type="project" value="InterPro"/>
</dbReference>
<dbReference type="PANTHER" id="PTHR31118:SF12">
    <property type="entry name" value="CYCLASE-LIKE PROTEIN 2"/>
    <property type="match status" value="1"/>
</dbReference>
<dbReference type="RefSeq" id="WP_180701702.1">
    <property type="nucleotide sequence ID" value="NZ_LN555523.1"/>
</dbReference>
<evidence type="ECO:0000313" key="2">
    <source>
        <dbReference type="Proteomes" id="UP000245622"/>
    </source>
</evidence>
<protein>
    <submittedName>
        <fullName evidence="1">Cyclase protein</fullName>
        <ecNumber evidence="1">3.5.1.9</ecNumber>
    </submittedName>
</protein>
<accession>A0A1V1I211</accession>
<evidence type="ECO:0000313" key="1">
    <source>
        <dbReference type="EMBL" id="CED94159.1"/>
    </source>
</evidence>
<keyword evidence="1" id="KW-0378">Hydrolase</keyword>
<dbReference type="GeneID" id="82205586"/>
<dbReference type="AlphaFoldDB" id="A0A1V1I211"/>
<organism evidence="1 2">
    <name type="scientific">Romboutsia ilealis</name>
    <dbReference type="NCBI Taxonomy" id="1115758"/>
    <lineage>
        <taxon>Bacteria</taxon>
        <taxon>Bacillati</taxon>
        <taxon>Bacillota</taxon>
        <taxon>Clostridia</taxon>
        <taxon>Peptostreptococcales</taxon>
        <taxon>Peptostreptococcaceae</taxon>
        <taxon>Romboutsia</taxon>
    </lineage>
</organism>
<keyword evidence="2" id="KW-1185">Reference proteome</keyword>
<dbReference type="GO" id="GO:0004061">
    <property type="term" value="F:arylformamidase activity"/>
    <property type="evidence" value="ECO:0007669"/>
    <property type="project" value="UniProtKB-EC"/>
</dbReference>
<name>A0A1V1I211_9FIRM</name>
<dbReference type="Proteomes" id="UP000245622">
    <property type="component" value="Chromosome 1"/>
</dbReference>
<dbReference type="InterPro" id="IPR037175">
    <property type="entry name" value="KFase_sf"/>
</dbReference>
<proteinExistence type="predicted"/>
<dbReference type="Gene3D" id="3.50.30.50">
    <property type="entry name" value="Putative cyclase"/>
    <property type="match status" value="1"/>
</dbReference>
<dbReference type="EC" id="3.5.1.9" evidence="1"/>